<evidence type="ECO:0000256" key="17">
    <source>
        <dbReference type="RuleBase" id="RU003905"/>
    </source>
</evidence>
<dbReference type="InterPro" id="IPR045077">
    <property type="entry name" value="L3_arc_euk"/>
</dbReference>
<name>A0AAD2JUG9_9AGAR</name>
<evidence type="ECO:0000313" key="21">
    <source>
        <dbReference type="Proteomes" id="UP001295794"/>
    </source>
</evidence>
<dbReference type="Proteomes" id="UP001295794">
    <property type="component" value="Unassembled WGS sequence"/>
</dbReference>
<evidence type="ECO:0000313" key="20">
    <source>
        <dbReference type="EMBL" id="CAK5262571.1"/>
    </source>
</evidence>
<dbReference type="GO" id="GO:0004853">
    <property type="term" value="F:uroporphyrinogen decarboxylase activity"/>
    <property type="evidence" value="ECO:0007669"/>
    <property type="project" value="UniProtKB-EC"/>
</dbReference>
<evidence type="ECO:0000256" key="8">
    <source>
        <dbReference type="ARBA" id="ARBA00022490"/>
    </source>
</evidence>
<comment type="function">
    <text evidence="14">Catalyzes the sequential decarboxylation of the four acetate side chains of uroporphyrinogen to form coproporphyrinogen and participates in the fifth step in the heme biosynthetic pathway. Isomer I or isomer III of uroporphyrinogen may serve as substrate, but only coproporphyrinogen III can ultimately be converted to heme. In vitro also decarboxylates pentacarboxylate porphyrinogen I.</text>
</comment>
<evidence type="ECO:0000256" key="4">
    <source>
        <dbReference type="ARBA" id="ARBA00009935"/>
    </source>
</evidence>
<comment type="caution">
    <text evidence="20">The sequence shown here is derived from an EMBL/GenBank/DDBJ whole genome shotgun (WGS) entry which is preliminary data.</text>
</comment>
<dbReference type="Gene3D" id="3.30.1430.10">
    <property type="match status" value="1"/>
</dbReference>
<comment type="catalytic activity">
    <reaction evidence="16">
        <text>uroporphyrinogen III + 4 H(+) = coproporphyrinogen III + 4 CO2</text>
        <dbReference type="Rhea" id="RHEA:19865"/>
        <dbReference type="ChEBI" id="CHEBI:15378"/>
        <dbReference type="ChEBI" id="CHEBI:16526"/>
        <dbReference type="ChEBI" id="CHEBI:57308"/>
        <dbReference type="ChEBI" id="CHEBI:57309"/>
        <dbReference type="EC" id="4.1.1.37"/>
    </reaction>
    <physiologicalReaction direction="left-to-right" evidence="16">
        <dbReference type="Rhea" id="RHEA:19866"/>
    </physiologicalReaction>
</comment>
<keyword evidence="13 17" id="KW-0687">Ribonucleoprotein</keyword>
<keyword evidence="10 17" id="KW-0689">Ribosomal protein</keyword>
<dbReference type="Gene3D" id="4.10.960.10">
    <property type="entry name" value="Ribosomal protein L3, domain 3"/>
    <property type="match status" value="1"/>
</dbReference>
<dbReference type="InterPro" id="IPR000257">
    <property type="entry name" value="Uroporphyrinogen_deCOase"/>
</dbReference>
<dbReference type="FunFam" id="2.40.30.10:FF:000351">
    <property type="entry name" value="Ribosomal protein L3"/>
    <property type="match status" value="1"/>
</dbReference>
<evidence type="ECO:0000256" key="11">
    <source>
        <dbReference type="ARBA" id="ARBA00023239"/>
    </source>
</evidence>
<evidence type="ECO:0000256" key="1">
    <source>
        <dbReference type="ARBA" id="ARBA00004514"/>
    </source>
</evidence>
<dbReference type="NCBIfam" id="TIGR01464">
    <property type="entry name" value="hemE"/>
    <property type="match status" value="1"/>
</dbReference>
<evidence type="ECO:0000256" key="6">
    <source>
        <dbReference type="ARBA" id="ARBA00012288"/>
    </source>
</evidence>
<dbReference type="Pfam" id="PF00297">
    <property type="entry name" value="Ribosomal_L3"/>
    <property type="match status" value="1"/>
</dbReference>
<evidence type="ECO:0000256" key="13">
    <source>
        <dbReference type="ARBA" id="ARBA00023274"/>
    </source>
</evidence>
<gene>
    <name evidence="20" type="ORF">MYCIT1_LOCUS1405</name>
</gene>
<dbReference type="InterPro" id="IPR006361">
    <property type="entry name" value="Uroporphyrinogen_deCO2ase_HemE"/>
</dbReference>
<proteinExistence type="inferred from homology"/>
<keyword evidence="12" id="KW-0627">Porphyrin biosynthesis</keyword>
<dbReference type="SUPFAM" id="SSF51726">
    <property type="entry name" value="UROD/MetE-like"/>
    <property type="match status" value="1"/>
</dbReference>
<evidence type="ECO:0000256" key="5">
    <source>
        <dbReference type="ARBA" id="ARBA00011738"/>
    </source>
</evidence>
<keyword evidence="9" id="KW-0210">Decarboxylase</keyword>
<dbReference type="GO" id="GO:0006412">
    <property type="term" value="P:translation"/>
    <property type="evidence" value="ECO:0007669"/>
    <property type="project" value="InterPro"/>
</dbReference>
<dbReference type="PANTHER" id="PTHR11363">
    <property type="entry name" value="60S RIBOSOMAL PROTEIN L3-RELATED"/>
    <property type="match status" value="1"/>
</dbReference>
<dbReference type="Gene3D" id="3.20.20.210">
    <property type="match status" value="1"/>
</dbReference>
<protein>
    <recommendedName>
        <fullName evidence="7">Uroporphyrinogen decarboxylase</fullName>
        <ecNumber evidence="6">4.1.1.37</ecNumber>
    </recommendedName>
</protein>
<evidence type="ECO:0000256" key="9">
    <source>
        <dbReference type="ARBA" id="ARBA00022793"/>
    </source>
</evidence>
<dbReference type="GO" id="GO:0022625">
    <property type="term" value="C:cytosolic large ribosomal subunit"/>
    <property type="evidence" value="ECO:0007669"/>
    <property type="project" value="TreeGrafter"/>
</dbReference>
<evidence type="ECO:0000256" key="16">
    <source>
        <dbReference type="ARBA" id="ARBA00048411"/>
    </source>
</evidence>
<dbReference type="InterPro" id="IPR009000">
    <property type="entry name" value="Transl_B-barrel_sf"/>
</dbReference>
<evidence type="ECO:0000256" key="2">
    <source>
        <dbReference type="ARBA" id="ARBA00004804"/>
    </source>
</evidence>
<keyword evidence="21" id="KW-1185">Reference proteome</keyword>
<dbReference type="EC" id="4.1.1.37" evidence="6"/>
<feature type="region of interest" description="Disordered" evidence="18">
    <location>
        <begin position="1000"/>
        <end position="1027"/>
    </location>
</feature>
<evidence type="ECO:0000256" key="7">
    <source>
        <dbReference type="ARBA" id="ARBA00014308"/>
    </source>
</evidence>
<dbReference type="FunFam" id="3.20.20.210:FF:000008">
    <property type="entry name" value="Uroporphyrinogen decarboxylase"/>
    <property type="match status" value="1"/>
</dbReference>
<dbReference type="InterPro" id="IPR044892">
    <property type="entry name" value="Ribosomal_L3_dom_3_arc_sf"/>
</dbReference>
<dbReference type="PANTHER" id="PTHR11363:SF5">
    <property type="entry name" value="LARGE RIBOSOMAL SUBUNIT PROTEIN UL3"/>
    <property type="match status" value="1"/>
</dbReference>
<evidence type="ECO:0000256" key="10">
    <source>
        <dbReference type="ARBA" id="ARBA00022980"/>
    </source>
</evidence>
<dbReference type="PROSITE" id="PS00474">
    <property type="entry name" value="RIBOSOMAL_L3"/>
    <property type="match status" value="1"/>
</dbReference>
<evidence type="ECO:0000256" key="18">
    <source>
        <dbReference type="SAM" id="MobiDB-lite"/>
    </source>
</evidence>
<dbReference type="FunFam" id="3.30.1430.10:FF:000001">
    <property type="entry name" value="60S ribosomal protein L3"/>
    <property type="match status" value="1"/>
</dbReference>
<dbReference type="InterPro" id="IPR038071">
    <property type="entry name" value="UROD/MetE-like_sf"/>
</dbReference>
<evidence type="ECO:0000256" key="14">
    <source>
        <dbReference type="ARBA" id="ARBA00045708"/>
    </source>
</evidence>
<dbReference type="CDD" id="cd00717">
    <property type="entry name" value="URO-D"/>
    <property type="match status" value="1"/>
</dbReference>
<comment type="catalytic activity">
    <reaction evidence="15">
        <text>uroporphyrinogen I + 4 H(+) = coproporphyrinogen I + 4 CO2</text>
        <dbReference type="Rhea" id="RHEA:31239"/>
        <dbReference type="ChEBI" id="CHEBI:15378"/>
        <dbReference type="ChEBI" id="CHEBI:16526"/>
        <dbReference type="ChEBI" id="CHEBI:62626"/>
        <dbReference type="ChEBI" id="CHEBI:62631"/>
    </reaction>
    <physiologicalReaction direction="left-to-right" evidence="15">
        <dbReference type="Rhea" id="RHEA:31240"/>
    </physiologicalReaction>
</comment>
<dbReference type="FunFam" id="4.10.960.10:FF:000002">
    <property type="entry name" value="60S ribosomal protein L3"/>
    <property type="match status" value="1"/>
</dbReference>
<comment type="similarity">
    <text evidence="4">Belongs to the uroporphyrinogen decarboxylase family.</text>
</comment>
<dbReference type="EMBL" id="CAVNYO010000021">
    <property type="protein sequence ID" value="CAK5262571.1"/>
    <property type="molecule type" value="Genomic_DNA"/>
</dbReference>
<sequence length="1451" mass="162125">MAPQFPPLKNDLLLRAAREFRELRKDHAFFDICRTPALATEITLQPIRRFTGLIDAAIIFSDILVIPQAMGMEVLMNPGPEFPDPLNTPADVSKLRTVVDVDKELGYVFEALTQTRIALAGEVPLIGFCGAPWTLFMYMIEGGGSKTHQKSKTWLYKYPEESKALLMRIADICVDYLVGQVKAGAQILQVFDSVAGELSPDDFDEFSFPSLVHISTHVRKRLAQENIPAVPMTLFAKGSNYALASLAENSGYDTLGLDWAIDPAEARRLVKGKVALQGNMDPSLLYGGRVAIEKAVKRMCARFAVEGNTQAWIANLGHGITPAVDPEDASQIREAQERLSISKPAVMFPATRAPPLAVPEISVRHRAEQGAHYLQTFLPDLEIPAELIRDELTNDANFQRDSQAFDAFAGNRLEVVGVERPEVVSARNLHLAFPMGELSCDLNISPWTTDESQIFRPAAHVRTFGATSLLKLRGLGDTSKLRVQEFASISSAQIGGKPAVDVKHLPESNLLLVNRCGQVYHCNWDANTTIVDHILNDANPSDPFWRLELTDRSDACWLLCKENLRELDLRSRQSVLDIAFGETYTSVEDCTQDHLLRLCSTSHLTWFDRRKASQPVLAYKHHRSYDRTLEAKTITIGNKHYTTLSSKDNGLVTIYDVSNAGLISANDSPFCLSATVPGKQIGQIFLKSDSDVKFLRLSDLGAIHGWQITDKHPVELKVDWSEDVRRLHSESAALRDEPTRLGAHQPTLIDLSPAYEKIFYPKDEDELEESAEALYDMIEKAPTLSQEETNERDNGIRTTFDLLFQSGEKPAQVARSDFLTETVIDSERAYHALLQGRLSSSTLQGSSKWTHDHLETLRAFDHTYVADPRSFVDNLRQSDPISDSDRAASSLRRETRAREQLALDLSLARNIYSSRPFHTAEEADQELETMTAVMSLADEPAQFKFAFLRPVVHPEAVVTGKFGEEIVPSSVRSLLKDWDVGTDPKKHLFKDFDEELSVAGNAPLSHNPTKGRFRPTQDVKSHPPLIGLSQPVANRHKFLSQDRPMLQDLAVQRRPPLVSGSQPMEIDKDRSQSQEMMASTQILPGAFGGRPAIKKKDDPKKPVHLTAVMGYKAGMTHVVRDLDRPGSKMHKKEIVEAVSIIETPPMIVVGVVGYVETPRGLRTLTTVWASHLSDEIKRRFYKNWYRSKKKAFTRYAKKHAEDSGKSTAREIERIRKYCTVVRVLAHTQIRKTGLSQKKAHLMEIQVNGGSIADKVEFAQGLFEKPFEVSSVFEQDECVDVIAVTKGHGFEGVTHRWGTKKLPRKTHKGLRKVACIGAWHPSKVMFSVARAGQNGYHHRTEINKKIYRVGSGVDDGNASTESDVTKKSITPMGGFPHYGIVKNDFLMLKGSIPGTKKRVITIRKSLMVHTSRRDLEKVQLKFIDTSSKFGHGSFQTFEEKAAFLGVLKVKSQ</sequence>
<dbReference type="GO" id="GO:0003723">
    <property type="term" value="F:RNA binding"/>
    <property type="evidence" value="ECO:0007669"/>
    <property type="project" value="TreeGrafter"/>
</dbReference>
<dbReference type="InterPro" id="IPR019926">
    <property type="entry name" value="Ribosomal_uL3_CS"/>
</dbReference>
<evidence type="ECO:0000256" key="12">
    <source>
        <dbReference type="ARBA" id="ARBA00023244"/>
    </source>
</evidence>
<reference evidence="20" key="1">
    <citation type="submission" date="2023-11" db="EMBL/GenBank/DDBJ databases">
        <authorList>
            <person name="De Vega J J."/>
            <person name="De Vega J J."/>
        </authorList>
    </citation>
    <scope>NUCLEOTIDE SEQUENCE</scope>
</reference>
<accession>A0AAD2JUG9</accession>
<dbReference type="GO" id="GO:0003735">
    <property type="term" value="F:structural constituent of ribosome"/>
    <property type="evidence" value="ECO:0007669"/>
    <property type="project" value="InterPro"/>
</dbReference>
<comment type="subcellular location">
    <subcellularLocation>
        <location evidence="1">Cytoplasm</location>
        <location evidence="1">Cytosol</location>
    </subcellularLocation>
</comment>
<keyword evidence="8" id="KW-0963">Cytoplasm</keyword>
<feature type="domain" description="Uroporphyrinogen decarboxylase (URO-D)" evidence="19">
    <location>
        <begin position="126"/>
        <end position="142"/>
    </location>
</feature>
<dbReference type="SUPFAM" id="SSF50447">
    <property type="entry name" value="Translation proteins"/>
    <property type="match status" value="1"/>
</dbReference>
<evidence type="ECO:0000256" key="3">
    <source>
        <dbReference type="ARBA" id="ARBA00006540"/>
    </source>
</evidence>
<dbReference type="InterPro" id="IPR000597">
    <property type="entry name" value="Ribosomal_uL3"/>
</dbReference>
<dbReference type="FunFam" id="2.40.30.10:FF:000079">
    <property type="entry name" value="60S ribosomal protein L3"/>
    <property type="match status" value="1"/>
</dbReference>
<comment type="subunit">
    <text evidence="5">Homodimer.</text>
</comment>
<evidence type="ECO:0000256" key="15">
    <source>
        <dbReference type="ARBA" id="ARBA00047341"/>
    </source>
</evidence>
<dbReference type="Gene3D" id="2.40.30.10">
    <property type="entry name" value="Translation factors"/>
    <property type="match status" value="1"/>
</dbReference>
<comment type="similarity">
    <text evidence="3 17">Belongs to the universal ribosomal protein uL3 family.</text>
</comment>
<dbReference type="PROSITE" id="PS00907">
    <property type="entry name" value="UROD_2"/>
    <property type="match status" value="1"/>
</dbReference>
<organism evidence="20 21">
    <name type="scientific">Mycena citricolor</name>
    <dbReference type="NCBI Taxonomy" id="2018698"/>
    <lineage>
        <taxon>Eukaryota</taxon>
        <taxon>Fungi</taxon>
        <taxon>Dikarya</taxon>
        <taxon>Basidiomycota</taxon>
        <taxon>Agaricomycotina</taxon>
        <taxon>Agaricomycetes</taxon>
        <taxon>Agaricomycetidae</taxon>
        <taxon>Agaricales</taxon>
        <taxon>Marasmiineae</taxon>
        <taxon>Mycenaceae</taxon>
        <taxon>Mycena</taxon>
    </lineage>
</organism>
<evidence type="ECO:0000259" key="19">
    <source>
        <dbReference type="PROSITE" id="PS00907"/>
    </source>
</evidence>
<dbReference type="Pfam" id="PF01208">
    <property type="entry name" value="URO-D"/>
    <property type="match status" value="1"/>
</dbReference>
<comment type="pathway">
    <text evidence="2">Porphyrin-containing compound metabolism; protoporphyrin-IX biosynthesis; coproporphyrinogen-III from 5-aminolevulinate: step 4/4.</text>
</comment>
<dbReference type="GO" id="GO:0006779">
    <property type="term" value="P:porphyrin-containing compound biosynthetic process"/>
    <property type="evidence" value="ECO:0007669"/>
    <property type="project" value="UniProtKB-KW"/>
</dbReference>
<keyword evidence="11" id="KW-0456">Lyase</keyword>